<dbReference type="Proteomes" id="UP000832041">
    <property type="component" value="Chromosome"/>
</dbReference>
<keyword evidence="2" id="KW-0472">Membrane</keyword>
<dbReference type="EMBL" id="CP051627">
    <property type="protein sequence ID" value="UPT21300.1"/>
    <property type="molecule type" value="Genomic_DNA"/>
</dbReference>
<feature type="compositionally biased region" description="Low complexity" evidence="1">
    <location>
        <begin position="760"/>
        <end position="781"/>
    </location>
</feature>
<accession>A0ABY4L0V5</accession>
<feature type="compositionally biased region" description="Basic and acidic residues" evidence="1">
    <location>
        <begin position="880"/>
        <end position="893"/>
    </location>
</feature>
<protein>
    <submittedName>
        <fullName evidence="3">Uncharacterized protein</fullName>
    </submittedName>
</protein>
<organism evidence="3 4">
    <name type="scientific">Thermobifida alba</name>
    <name type="common">Thermomonospora alba</name>
    <dbReference type="NCBI Taxonomy" id="53522"/>
    <lineage>
        <taxon>Bacteria</taxon>
        <taxon>Bacillati</taxon>
        <taxon>Actinomycetota</taxon>
        <taxon>Actinomycetes</taxon>
        <taxon>Streptosporangiales</taxon>
        <taxon>Nocardiopsidaceae</taxon>
        <taxon>Thermobifida</taxon>
    </lineage>
</organism>
<sequence>MKGDGVSTTRGERDTRIHQVVFRWTDQHLLGGRGVGPVGTSLSDQRDLARWSDLLDNGDLVGPLRPDRPALGLLRPRSRPGLAVVVRADAVPTSSRGSHQVHALLGADEVLTARLALGLRHWAGWLPPQDGPLPDPHLPALDPADLDTASTVPGRADPQEVAALLRHVLHHPDYHFHFAGAHSDPYALGHALACLLDVSLVVEGDVQAASAQPRIAVTAEKTRLHIPPSHWYRKSPASRAPLEEWADDIGYLVDRALADPSRAVPTSPEERRRGLSDLHYQREGLYRLLLRALQGDASARRYLAQEDTLRWARQEFAALGPDELAKLCRAWGGWPRAPRGLTALLRDRVAGLALDWRDDPDLDDLRGAGRQVFSPPVPERPEERHAQLRPVTDRVRHLWRDRSGRPAADFDTLLWHAHQLARLSTAEVRDLLTGLGVPAATLVTLAGSHTGDVMAREFRRGILAALQEYPDLPEDRPEVRAALRKRGFLLDALADETAERRQAVFAHLLGLGYGPPGPGRTDSRLSDRLPEDLAAVDTHRLLPSLLPVAARYLSVKERLRLWYRLRGFLADRETAALLDGALPYLVDRLAGAPTLREFRGIVKTLVELRRADALPVEGFQRMCREHGHFQEELYALRGRDRYGQAGQEIILAFADLMWLASGEVPPLADGRTPPPPGSRALPERKVEELERAELYPRPAYFRLALIRVSRTESAHTPASERLWRVFSPEMVESLQDRPDLMTIVGRPPATADSGTRPGRLRSLLSRSSTGAKKAAPPLALPSRGPVEAEDGDPGRDEPSIPEPPYASSGSTARQHRPTARDGADHDTARPSFASTDEEPDEAPRTPRQAAEGTGAAPRPGEPAPQWYEDVAEQPAPAEPEPERARPDGRDRRGVWGHPGRGPTDSTFVGEGRGCRSPVLRTLLFAVFLAVLLVLVVVLVVVAVVGSGGSDWSSPPEQSGPAVSAPPQDTPASPSPAVEETSR</sequence>
<feature type="region of interest" description="Disordered" evidence="1">
    <location>
        <begin position="737"/>
        <end position="911"/>
    </location>
</feature>
<evidence type="ECO:0000256" key="2">
    <source>
        <dbReference type="SAM" id="Phobius"/>
    </source>
</evidence>
<evidence type="ECO:0000313" key="3">
    <source>
        <dbReference type="EMBL" id="UPT21300.1"/>
    </source>
</evidence>
<keyword evidence="2" id="KW-1133">Transmembrane helix</keyword>
<feature type="region of interest" description="Disordered" evidence="1">
    <location>
        <begin position="947"/>
        <end position="982"/>
    </location>
</feature>
<proteinExistence type="predicted"/>
<gene>
    <name evidence="3" type="ORF">FOF52_10280</name>
</gene>
<reference evidence="3 4" key="1">
    <citation type="submission" date="2020-04" db="EMBL/GenBank/DDBJ databases">
        <title>Thermobifida alba genome sequencing and assembly.</title>
        <authorList>
            <person name="Luzics S."/>
            <person name="Horvath B."/>
            <person name="Nagy I."/>
            <person name="Toth A."/>
            <person name="Nagy I."/>
            <person name="Kukolya J."/>
        </authorList>
    </citation>
    <scope>NUCLEOTIDE SEQUENCE [LARGE SCALE GENOMIC DNA]</scope>
    <source>
        <strain evidence="3 4">DSM 43795</strain>
    </source>
</reference>
<feature type="compositionally biased region" description="Basic and acidic residues" evidence="1">
    <location>
        <begin position="818"/>
        <end position="828"/>
    </location>
</feature>
<keyword evidence="4" id="KW-1185">Reference proteome</keyword>
<keyword evidence="2" id="KW-0812">Transmembrane</keyword>
<name>A0ABY4L0V5_THEAE</name>
<feature type="transmembrane region" description="Helical" evidence="2">
    <location>
        <begin position="922"/>
        <end position="944"/>
    </location>
</feature>
<evidence type="ECO:0000256" key="1">
    <source>
        <dbReference type="SAM" id="MobiDB-lite"/>
    </source>
</evidence>
<evidence type="ECO:0000313" key="4">
    <source>
        <dbReference type="Proteomes" id="UP000832041"/>
    </source>
</evidence>